<dbReference type="Pfam" id="PF10946">
    <property type="entry name" value="DUF2625"/>
    <property type="match status" value="1"/>
</dbReference>
<sequence>MKILKQLINTEDSGWVLVQKWIEQATNPVEILPRTLSKAEKELLSIQVTTRSPMGALIYETGGLLVDHGWLRILGSGHEKLDRGIVEWNFHKTDHQLNSDIQYLLIADDVLGGYFAINNGGLGDVIGKVYYFAPDTLDWENLDVSYSEFLTWALSGNIALFYELYRWESWEKDLRSLNGNQVFSFMPPLFTKESKNINNNHRKIVPITENYSLSMELKSQI</sequence>
<keyword evidence="2" id="KW-1185">Reference proteome</keyword>
<proteinExistence type="predicted"/>
<name>A0A4Q7AQE3_9GAMM</name>
<dbReference type="AlphaFoldDB" id="A0A4Q7AQE3"/>
<organism evidence="1 2">
    <name type="scientific">Acinetobacter wuhouensis</name>
    <dbReference type="NCBI Taxonomy" id="1879050"/>
    <lineage>
        <taxon>Bacteria</taxon>
        <taxon>Pseudomonadati</taxon>
        <taxon>Pseudomonadota</taxon>
        <taxon>Gammaproteobacteria</taxon>
        <taxon>Moraxellales</taxon>
        <taxon>Moraxellaceae</taxon>
        <taxon>Acinetobacter</taxon>
    </lineage>
</organism>
<evidence type="ECO:0000313" key="1">
    <source>
        <dbReference type="EMBL" id="RZG47720.1"/>
    </source>
</evidence>
<dbReference type="RefSeq" id="WP_130168206.1">
    <property type="nucleotide sequence ID" value="NZ_SGSQ01000006.1"/>
</dbReference>
<reference evidence="1 2" key="1">
    <citation type="submission" date="2019-02" db="EMBL/GenBank/DDBJ databases">
        <title>The Batch Genome Submission of Acinetobacter spp. strains.</title>
        <authorList>
            <person name="Qin J."/>
            <person name="Hu Y."/>
            <person name="Ye H."/>
            <person name="Wei L."/>
            <person name="Feng Y."/>
            <person name="Zong Z."/>
        </authorList>
    </citation>
    <scope>NUCLEOTIDE SEQUENCE [LARGE SCALE GENOMIC DNA]</scope>
    <source>
        <strain evidence="1 2">WCHAW060049</strain>
    </source>
</reference>
<dbReference type="Proteomes" id="UP000293863">
    <property type="component" value="Unassembled WGS sequence"/>
</dbReference>
<accession>A0A4Q7AQE3</accession>
<dbReference type="EMBL" id="SGSQ01000006">
    <property type="protein sequence ID" value="RZG47720.1"/>
    <property type="molecule type" value="Genomic_DNA"/>
</dbReference>
<protein>
    <submittedName>
        <fullName evidence="1">DUF2625 domain-containing protein</fullName>
    </submittedName>
</protein>
<dbReference type="NCBIfam" id="NF008498">
    <property type="entry name" value="PRK11408.1-5"/>
    <property type="match status" value="1"/>
</dbReference>
<dbReference type="InterPro" id="IPR021239">
    <property type="entry name" value="DUF2625"/>
</dbReference>
<comment type="caution">
    <text evidence="1">The sequence shown here is derived from an EMBL/GenBank/DDBJ whole genome shotgun (WGS) entry which is preliminary data.</text>
</comment>
<evidence type="ECO:0000313" key="2">
    <source>
        <dbReference type="Proteomes" id="UP000293863"/>
    </source>
</evidence>
<gene>
    <name evidence="1" type="ORF">EXU28_05140</name>
</gene>